<evidence type="ECO:0000313" key="8">
    <source>
        <dbReference type="EMBL" id="KKT70070.1"/>
    </source>
</evidence>
<evidence type="ECO:0000256" key="2">
    <source>
        <dbReference type="ARBA" id="ARBA00007362"/>
    </source>
</evidence>
<proteinExistence type="inferred from homology"/>
<dbReference type="InterPro" id="IPR037185">
    <property type="entry name" value="EmrE-like"/>
</dbReference>
<comment type="similarity">
    <text evidence="2">Belongs to the EamA transporter family.</text>
</comment>
<reference evidence="8 9" key="1">
    <citation type="journal article" date="2015" name="Nature">
        <title>rRNA introns, odd ribosomes, and small enigmatic genomes across a large radiation of phyla.</title>
        <authorList>
            <person name="Brown C.T."/>
            <person name="Hug L.A."/>
            <person name="Thomas B.C."/>
            <person name="Sharon I."/>
            <person name="Castelle C.J."/>
            <person name="Singh A."/>
            <person name="Wilkins M.J."/>
            <person name="Williams K.H."/>
            <person name="Banfield J.F."/>
        </authorList>
    </citation>
    <scope>NUCLEOTIDE SEQUENCE [LARGE SCALE GENOMIC DNA]</scope>
</reference>
<evidence type="ECO:0000256" key="5">
    <source>
        <dbReference type="ARBA" id="ARBA00023136"/>
    </source>
</evidence>
<dbReference type="PANTHER" id="PTHR32322:SF2">
    <property type="entry name" value="EAMA DOMAIN-CONTAINING PROTEIN"/>
    <property type="match status" value="1"/>
</dbReference>
<keyword evidence="3 6" id="KW-0812">Transmembrane</keyword>
<evidence type="ECO:0000256" key="3">
    <source>
        <dbReference type="ARBA" id="ARBA00022692"/>
    </source>
</evidence>
<dbReference type="InterPro" id="IPR000620">
    <property type="entry name" value="EamA_dom"/>
</dbReference>
<dbReference type="GO" id="GO:0016020">
    <property type="term" value="C:membrane"/>
    <property type="evidence" value="ECO:0007669"/>
    <property type="project" value="UniProtKB-SubCell"/>
</dbReference>
<dbReference type="SUPFAM" id="SSF103481">
    <property type="entry name" value="Multidrug resistance efflux transporter EmrE"/>
    <property type="match status" value="1"/>
</dbReference>
<accession>A0A0G1JFI5</accession>
<feature type="transmembrane region" description="Helical" evidence="6">
    <location>
        <begin position="98"/>
        <end position="116"/>
    </location>
</feature>
<name>A0A0G1JFI5_9BACT</name>
<comment type="caution">
    <text evidence="8">The sequence shown here is derived from an EMBL/GenBank/DDBJ whole genome shotgun (WGS) entry which is preliminary data.</text>
</comment>
<protein>
    <submittedName>
        <fullName evidence="8">Transporter, EamA family</fullName>
    </submittedName>
</protein>
<dbReference type="AlphaFoldDB" id="A0A0G1JFI5"/>
<dbReference type="Pfam" id="PF00892">
    <property type="entry name" value="EamA"/>
    <property type="match status" value="1"/>
</dbReference>
<evidence type="ECO:0000256" key="1">
    <source>
        <dbReference type="ARBA" id="ARBA00004141"/>
    </source>
</evidence>
<sequence length="139" mass="14864">MWLLFAFLAAVTAALMTVFGKLGLKGIDPILATTVRSILMAGFLVAVSLFSKKFQGFSLSSFGSRDWWLIGLAGLAGALSWLFYFAALKTGDATKVAAIDRLSIVFIVLMAGLFLGETTTWKTVLGAVFISGGAFLIVW</sequence>
<comment type="subcellular location">
    <subcellularLocation>
        <location evidence="1">Membrane</location>
        <topology evidence="1">Multi-pass membrane protein</topology>
    </subcellularLocation>
</comment>
<dbReference type="Gene3D" id="1.10.3730.20">
    <property type="match status" value="1"/>
</dbReference>
<dbReference type="PATRIC" id="fig|1619000.3.peg.629"/>
<dbReference type="EMBL" id="LCJB01000037">
    <property type="protein sequence ID" value="KKT70070.1"/>
    <property type="molecule type" value="Genomic_DNA"/>
</dbReference>
<evidence type="ECO:0000313" key="9">
    <source>
        <dbReference type="Proteomes" id="UP000034154"/>
    </source>
</evidence>
<keyword evidence="5 6" id="KW-0472">Membrane</keyword>
<feature type="domain" description="EamA" evidence="7">
    <location>
        <begin position="2"/>
        <end position="138"/>
    </location>
</feature>
<organism evidence="8 9">
    <name type="scientific">Candidatus Uhrbacteria bacterium GW2011_GWF2_44_350</name>
    <dbReference type="NCBI Taxonomy" id="1619000"/>
    <lineage>
        <taxon>Bacteria</taxon>
        <taxon>Candidatus Uhriibacteriota</taxon>
    </lineage>
</organism>
<keyword evidence="4 6" id="KW-1133">Transmembrane helix</keyword>
<feature type="transmembrane region" description="Helical" evidence="6">
    <location>
        <begin position="30"/>
        <end position="51"/>
    </location>
</feature>
<feature type="transmembrane region" description="Helical" evidence="6">
    <location>
        <begin position="67"/>
        <end position="86"/>
    </location>
</feature>
<gene>
    <name evidence="8" type="ORF">UW63_C0037G0010</name>
</gene>
<feature type="transmembrane region" description="Helical" evidence="6">
    <location>
        <begin position="123"/>
        <end position="138"/>
    </location>
</feature>
<dbReference type="PANTHER" id="PTHR32322">
    <property type="entry name" value="INNER MEMBRANE TRANSPORTER"/>
    <property type="match status" value="1"/>
</dbReference>
<evidence type="ECO:0000259" key="7">
    <source>
        <dbReference type="Pfam" id="PF00892"/>
    </source>
</evidence>
<dbReference type="InterPro" id="IPR050638">
    <property type="entry name" value="AA-Vitamin_Transporters"/>
</dbReference>
<evidence type="ECO:0000256" key="6">
    <source>
        <dbReference type="SAM" id="Phobius"/>
    </source>
</evidence>
<dbReference type="Proteomes" id="UP000034154">
    <property type="component" value="Unassembled WGS sequence"/>
</dbReference>
<evidence type="ECO:0000256" key="4">
    <source>
        <dbReference type="ARBA" id="ARBA00022989"/>
    </source>
</evidence>